<feature type="signal peptide" evidence="2">
    <location>
        <begin position="1"/>
        <end position="25"/>
    </location>
</feature>
<name>A0ABN8D354_9STRA</name>
<comment type="caution">
    <text evidence="3">The sequence shown here is derived from an EMBL/GenBank/DDBJ whole genome shotgun (WGS) entry which is preliminary data.</text>
</comment>
<dbReference type="EMBL" id="CAKLCB010000305">
    <property type="protein sequence ID" value="CAH0519622.1"/>
    <property type="molecule type" value="Genomic_DNA"/>
</dbReference>
<feature type="chain" id="PRO_5046098445" evidence="2">
    <location>
        <begin position="26"/>
        <end position="107"/>
    </location>
</feature>
<organism evidence="3 4">
    <name type="scientific">Peronospora belbahrii</name>
    <dbReference type="NCBI Taxonomy" id="622444"/>
    <lineage>
        <taxon>Eukaryota</taxon>
        <taxon>Sar</taxon>
        <taxon>Stramenopiles</taxon>
        <taxon>Oomycota</taxon>
        <taxon>Peronosporomycetes</taxon>
        <taxon>Peronosporales</taxon>
        <taxon>Peronosporaceae</taxon>
        <taxon>Peronospora</taxon>
    </lineage>
</organism>
<accession>A0ABN8D354</accession>
<gene>
    <name evidence="3" type="ORF">PBS001_LOCUS6143</name>
</gene>
<protein>
    <submittedName>
        <fullName evidence="3">Uncharacterized protein</fullName>
    </submittedName>
</protein>
<keyword evidence="1" id="KW-1133">Transmembrane helix</keyword>
<evidence type="ECO:0000313" key="4">
    <source>
        <dbReference type="Proteomes" id="UP001158986"/>
    </source>
</evidence>
<keyword evidence="1" id="KW-0472">Membrane</keyword>
<evidence type="ECO:0000256" key="2">
    <source>
        <dbReference type="SAM" id="SignalP"/>
    </source>
</evidence>
<reference evidence="3 4" key="1">
    <citation type="submission" date="2021-11" db="EMBL/GenBank/DDBJ databases">
        <authorList>
            <person name="Islam A."/>
            <person name="Islam S."/>
            <person name="Flora M.S."/>
            <person name="Rahman M."/>
            <person name="Ziaur R.M."/>
            <person name="Epstein J.H."/>
            <person name="Hassan M."/>
            <person name="Klassen M."/>
            <person name="Woodard K."/>
            <person name="Webb A."/>
            <person name="Webby R.J."/>
            <person name="El Zowalaty M.E."/>
        </authorList>
    </citation>
    <scope>NUCLEOTIDE SEQUENCE [LARGE SCALE GENOMIC DNA]</scope>
    <source>
        <strain evidence="3">Pbs1</strain>
    </source>
</reference>
<keyword evidence="1" id="KW-0812">Transmembrane</keyword>
<evidence type="ECO:0000256" key="1">
    <source>
        <dbReference type="SAM" id="Phobius"/>
    </source>
</evidence>
<proteinExistence type="predicted"/>
<keyword evidence="2" id="KW-0732">Signal</keyword>
<feature type="transmembrane region" description="Helical" evidence="1">
    <location>
        <begin position="69"/>
        <end position="87"/>
    </location>
</feature>
<sequence>MLRIRIVRSVGIITMLATIMRRTAASNRALVQLQSQRRHGGSVSKNKHIENWNNWRGDSEKRFELNGKFFMSIVGLGIFPFTLYYVLSSEERRTRIVHKGTSDSFRQ</sequence>
<keyword evidence="4" id="KW-1185">Reference proteome</keyword>
<evidence type="ECO:0000313" key="3">
    <source>
        <dbReference type="EMBL" id="CAH0519622.1"/>
    </source>
</evidence>
<dbReference type="Proteomes" id="UP001158986">
    <property type="component" value="Unassembled WGS sequence"/>
</dbReference>